<dbReference type="PROSITE" id="PS01087">
    <property type="entry name" value="RADICAL_ACTIVATING"/>
    <property type="match status" value="1"/>
</dbReference>
<dbReference type="PROSITE" id="PS51379">
    <property type="entry name" value="4FE4S_FER_2"/>
    <property type="match status" value="1"/>
</dbReference>
<dbReference type="InterPro" id="IPR034457">
    <property type="entry name" value="Organic_radical-activating"/>
</dbReference>
<dbReference type="InterPro" id="IPR012839">
    <property type="entry name" value="Organic_radical_activase"/>
</dbReference>
<proteinExistence type="inferred from homology"/>
<dbReference type="PANTHER" id="PTHR30352:SF4">
    <property type="entry name" value="PYRUVATE FORMATE-LYASE 2-ACTIVATING ENZYME"/>
    <property type="match status" value="1"/>
</dbReference>
<dbReference type="SFLD" id="SFLDS00029">
    <property type="entry name" value="Radical_SAM"/>
    <property type="match status" value="1"/>
</dbReference>
<dbReference type="RefSeq" id="WP_116883518.1">
    <property type="nucleotide sequence ID" value="NZ_CABMMC010000061.1"/>
</dbReference>
<dbReference type="PIRSF" id="PIRSF000371">
    <property type="entry name" value="PFL_act_enz"/>
    <property type="match status" value="1"/>
</dbReference>
<comment type="caution">
    <text evidence="11">The sequence shown here is derived from an EMBL/GenBank/DDBJ whole genome shotgun (WGS) entry which is preliminary data.</text>
</comment>
<dbReference type="PROSITE" id="PS00198">
    <property type="entry name" value="4FE4S_FER_1"/>
    <property type="match status" value="1"/>
</dbReference>
<dbReference type="Pfam" id="PF04055">
    <property type="entry name" value="Radical_SAM"/>
    <property type="match status" value="1"/>
</dbReference>
<keyword evidence="6" id="KW-0560">Oxidoreductase</keyword>
<feature type="domain" description="Radical SAM core" evidence="10">
    <location>
        <begin position="14"/>
        <end position="290"/>
    </location>
</feature>
<dbReference type="InterPro" id="IPR017896">
    <property type="entry name" value="4Fe4S_Fe-S-bd"/>
</dbReference>
<dbReference type="SUPFAM" id="SSF54862">
    <property type="entry name" value="4Fe-4S ferredoxins"/>
    <property type="match status" value="1"/>
</dbReference>
<keyword evidence="12" id="KW-1185">Reference proteome</keyword>
<keyword evidence="7" id="KW-0408">Iron</keyword>
<evidence type="ECO:0000259" key="10">
    <source>
        <dbReference type="PROSITE" id="PS51918"/>
    </source>
</evidence>
<dbReference type="InterPro" id="IPR058240">
    <property type="entry name" value="rSAM_sf"/>
</dbReference>
<evidence type="ECO:0000256" key="8">
    <source>
        <dbReference type="ARBA" id="ARBA00023014"/>
    </source>
</evidence>
<name>A0A2U1B406_9BACT</name>
<evidence type="ECO:0000256" key="2">
    <source>
        <dbReference type="ARBA" id="ARBA00009777"/>
    </source>
</evidence>
<dbReference type="AlphaFoldDB" id="A0A2U1B406"/>
<dbReference type="OrthoDB" id="9782387at2"/>
<dbReference type="PANTHER" id="PTHR30352">
    <property type="entry name" value="PYRUVATE FORMATE-LYASE-ACTIVATING ENZYME"/>
    <property type="match status" value="1"/>
</dbReference>
<evidence type="ECO:0000256" key="5">
    <source>
        <dbReference type="ARBA" id="ARBA00022723"/>
    </source>
</evidence>
<evidence type="ECO:0000256" key="4">
    <source>
        <dbReference type="ARBA" id="ARBA00022691"/>
    </source>
</evidence>
<dbReference type="PROSITE" id="PS51918">
    <property type="entry name" value="RADICAL_SAM"/>
    <property type="match status" value="1"/>
</dbReference>
<reference evidence="11 12" key="1">
    <citation type="submission" date="2018-04" db="EMBL/GenBank/DDBJ databases">
        <title>Genomic Encyclopedia of Type Strains, Phase IV (KMG-IV): sequencing the most valuable type-strain genomes for metagenomic binning, comparative biology and taxonomic classification.</title>
        <authorList>
            <person name="Goeker M."/>
        </authorList>
    </citation>
    <scope>NUCLEOTIDE SEQUENCE [LARGE SCALE GENOMIC DNA]</scope>
    <source>
        <strain evidence="11 12">DSM 14823</strain>
    </source>
</reference>
<feature type="domain" description="4Fe-4S ferredoxin-type" evidence="9">
    <location>
        <begin position="45"/>
        <end position="74"/>
    </location>
</feature>
<organism evidence="11 12">
    <name type="scientific">Victivallis vadensis</name>
    <dbReference type="NCBI Taxonomy" id="172901"/>
    <lineage>
        <taxon>Bacteria</taxon>
        <taxon>Pseudomonadati</taxon>
        <taxon>Lentisphaerota</taxon>
        <taxon>Lentisphaeria</taxon>
        <taxon>Victivallales</taxon>
        <taxon>Victivallaceae</taxon>
        <taxon>Victivallis</taxon>
    </lineage>
</organism>
<keyword evidence="4" id="KW-0949">S-adenosyl-L-methionine</keyword>
<dbReference type="NCBIfam" id="TIGR02494">
    <property type="entry name" value="PFLE_PFLC"/>
    <property type="match status" value="1"/>
</dbReference>
<dbReference type="InterPro" id="IPR040074">
    <property type="entry name" value="BssD/PflA/YjjW"/>
</dbReference>
<dbReference type="GO" id="GO:0051539">
    <property type="term" value="F:4 iron, 4 sulfur cluster binding"/>
    <property type="evidence" value="ECO:0007669"/>
    <property type="project" value="UniProtKB-KW"/>
</dbReference>
<dbReference type="GO" id="GO:0046872">
    <property type="term" value="F:metal ion binding"/>
    <property type="evidence" value="ECO:0007669"/>
    <property type="project" value="UniProtKB-KW"/>
</dbReference>
<evidence type="ECO:0000256" key="3">
    <source>
        <dbReference type="ARBA" id="ARBA00022485"/>
    </source>
</evidence>
<evidence type="ECO:0000256" key="6">
    <source>
        <dbReference type="ARBA" id="ARBA00023002"/>
    </source>
</evidence>
<dbReference type="GeneID" id="78294823"/>
<evidence type="ECO:0000259" key="9">
    <source>
        <dbReference type="PROSITE" id="PS51379"/>
    </source>
</evidence>
<sequence length="300" mass="32993">MNGIITEIQHASVHDGPGLRSVVFLKGCQMRCFWCHNPETISTSPQLFFDESKCMGCGRCLGFCEAHKLSNGRHRIERAFCTSCFRCVETCFTGALSVCGRVVSVDEVMRDLAEDIPFYGESGGGVTVSGGEPGCQSDFTAEILHRCHKMKIHAALETNLAYSRAILEKLVAGCDLVMADLKHIDSQKHRAGTGHGNEQVLENLRSLTVPLILRTPIVPGFNDDAGTIRRIAEFAVKLDTLQYYELLTYHPLGCGKAERLGMEERAKPQASPTINTTDYLIKAASETGVPLFLNGRRIVK</sequence>
<keyword evidence="5" id="KW-0479">Metal-binding</keyword>
<dbReference type="SUPFAM" id="SSF102114">
    <property type="entry name" value="Radical SAM enzymes"/>
    <property type="match status" value="1"/>
</dbReference>
<keyword evidence="3" id="KW-0004">4Fe-4S</keyword>
<dbReference type="InterPro" id="IPR017900">
    <property type="entry name" value="4Fe4S_Fe_S_CS"/>
</dbReference>
<evidence type="ECO:0000256" key="7">
    <source>
        <dbReference type="ARBA" id="ARBA00023004"/>
    </source>
</evidence>
<comment type="similarity">
    <text evidence="2">Belongs to the organic radical-activating enzymes family.</text>
</comment>
<dbReference type="InterPro" id="IPR013785">
    <property type="entry name" value="Aldolase_TIM"/>
</dbReference>
<dbReference type="InterPro" id="IPR007197">
    <property type="entry name" value="rSAM"/>
</dbReference>
<evidence type="ECO:0000313" key="12">
    <source>
        <dbReference type="Proteomes" id="UP000245959"/>
    </source>
</evidence>
<protein>
    <submittedName>
        <fullName evidence="11">Pyruvate formate lyase activating enzyme</fullName>
    </submittedName>
</protein>
<keyword evidence="11" id="KW-0670">Pyruvate</keyword>
<dbReference type="Gene3D" id="3.20.20.70">
    <property type="entry name" value="Aldolase class I"/>
    <property type="match status" value="1"/>
</dbReference>
<comment type="cofactor">
    <cofactor evidence="1">
        <name>[4Fe-4S] cluster</name>
        <dbReference type="ChEBI" id="CHEBI:49883"/>
    </cofactor>
</comment>
<keyword evidence="8" id="KW-0411">Iron-sulfur</keyword>
<evidence type="ECO:0000256" key="1">
    <source>
        <dbReference type="ARBA" id="ARBA00001966"/>
    </source>
</evidence>
<accession>A0A2U1B406</accession>
<dbReference type="GO" id="GO:0016829">
    <property type="term" value="F:lyase activity"/>
    <property type="evidence" value="ECO:0007669"/>
    <property type="project" value="UniProtKB-KW"/>
</dbReference>
<dbReference type="InterPro" id="IPR001989">
    <property type="entry name" value="Radical_activat_CS"/>
</dbReference>
<dbReference type="EMBL" id="QEKH01000009">
    <property type="protein sequence ID" value="PVY43332.1"/>
    <property type="molecule type" value="Genomic_DNA"/>
</dbReference>
<dbReference type="SFLD" id="SFLDG01118">
    <property type="entry name" value="activating_enzymes__group_2"/>
    <property type="match status" value="1"/>
</dbReference>
<keyword evidence="11" id="KW-0456">Lyase</keyword>
<dbReference type="Proteomes" id="UP000245959">
    <property type="component" value="Unassembled WGS sequence"/>
</dbReference>
<dbReference type="GO" id="GO:0016491">
    <property type="term" value="F:oxidoreductase activity"/>
    <property type="evidence" value="ECO:0007669"/>
    <property type="project" value="UniProtKB-KW"/>
</dbReference>
<evidence type="ECO:0000313" key="11">
    <source>
        <dbReference type="EMBL" id="PVY43332.1"/>
    </source>
</evidence>
<dbReference type="SFLD" id="SFLDG01066">
    <property type="entry name" value="organic_radical-activating_enz"/>
    <property type="match status" value="1"/>
</dbReference>
<gene>
    <name evidence="11" type="ORF">C8D82_10917</name>
</gene>